<dbReference type="AlphaFoldDB" id="A0A369XFB7"/>
<feature type="active site" evidence="3">
    <location>
        <position position="72"/>
    </location>
</feature>
<dbReference type="PANTHER" id="PTHR43808">
    <property type="entry name" value="ACETYLORNITHINE DEACETYLASE"/>
    <property type="match status" value="1"/>
</dbReference>
<dbReference type="Pfam" id="PF07687">
    <property type="entry name" value="M20_dimer"/>
    <property type="match status" value="1"/>
</dbReference>
<evidence type="ECO:0000256" key="1">
    <source>
        <dbReference type="ARBA" id="ARBA00022723"/>
    </source>
</evidence>
<evidence type="ECO:0000313" key="5">
    <source>
        <dbReference type="EMBL" id="RDE48793.1"/>
    </source>
</evidence>
<dbReference type="GO" id="GO:0016787">
    <property type="term" value="F:hydrolase activity"/>
    <property type="evidence" value="ECO:0007669"/>
    <property type="project" value="UniProtKB-KW"/>
</dbReference>
<protein>
    <submittedName>
        <fullName evidence="5">M20/M25/M40 family metallo-hydrolase</fullName>
    </submittedName>
</protein>
<dbReference type="Pfam" id="PF01546">
    <property type="entry name" value="Peptidase_M20"/>
    <property type="match status" value="1"/>
</dbReference>
<evidence type="ECO:0000256" key="3">
    <source>
        <dbReference type="PIRSR" id="PIRSR037238-1"/>
    </source>
</evidence>
<name>A0A369XFB7_9PROT</name>
<dbReference type="EMBL" id="QPGA01000087">
    <property type="protein sequence ID" value="RDE48793.1"/>
    <property type="molecule type" value="Genomic_DNA"/>
</dbReference>
<evidence type="ECO:0000259" key="4">
    <source>
        <dbReference type="Pfam" id="PF07687"/>
    </source>
</evidence>
<accession>A0A369XFB7</accession>
<evidence type="ECO:0000313" key="6">
    <source>
        <dbReference type="Proteomes" id="UP000253831"/>
    </source>
</evidence>
<dbReference type="SUPFAM" id="SSF53187">
    <property type="entry name" value="Zn-dependent exopeptidases"/>
    <property type="match status" value="1"/>
</dbReference>
<dbReference type="InterPro" id="IPR002933">
    <property type="entry name" value="Peptidase_M20"/>
</dbReference>
<dbReference type="PANTHER" id="PTHR43808:SF10">
    <property type="entry name" value="BLL3749 PROTEIN"/>
    <property type="match status" value="1"/>
</dbReference>
<organism evidence="5 6">
    <name type="scientific">Candidatus Accumulibacter meliphilus</name>
    <dbReference type="NCBI Taxonomy" id="2211374"/>
    <lineage>
        <taxon>Bacteria</taxon>
        <taxon>Pseudomonadati</taxon>
        <taxon>Pseudomonadota</taxon>
        <taxon>Betaproteobacteria</taxon>
        <taxon>Candidatus Accumulibacter</taxon>
    </lineage>
</organism>
<dbReference type="InterPro" id="IPR050072">
    <property type="entry name" value="Peptidase_M20A"/>
</dbReference>
<dbReference type="NCBIfam" id="NF004788">
    <property type="entry name" value="PRK06133.1"/>
    <property type="match status" value="1"/>
</dbReference>
<dbReference type="SUPFAM" id="SSF55031">
    <property type="entry name" value="Bacterial exopeptidase dimerisation domain"/>
    <property type="match status" value="1"/>
</dbReference>
<dbReference type="Gene3D" id="3.30.70.360">
    <property type="match status" value="1"/>
</dbReference>
<dbReference type="GO" id="GO:0046872">
    <property type="term" value="F:metal ion binding"/>
    <property type="evidence" value="ECO:0007669"/>
    <property type="project" value="UniProtKB-KW"/>
</dbReference>
<keyword evidence="1" id="KW-0479">Metal-binding</keyword>
<sequence>MLQGCETLVNIDSGTGYVEGLSKIEAILVARLKALGAEVKLVASEEPAVGNIIVGTLQGKGTRNVMLMVHYDTVFATGEAAKRPFKMVGNKAFGPGVADAKPGLLFILNSLEMMKERGFDRYKTITIVFNADEEKSSLGSRTAIKKLAADQDLVLSYEPPEQEQVIIATNGIAYVHLDVKGLSSHAGSAPEKGRNAAMEMANQILQLKDLGDPAKGTTVNWTVLQSGDRVNIIPDKASAKADMRLSELSELERVQQDANRIIGKKLIPETEVAVRVEDRRPPFSKNANTDALALSAKAIYQDLGKTLEPVAMRFGTDAGFAYNPANPKPTVLEGMGIVGDKLHNPDEWADLDSIVPRLYLSVKLLEKSLSEE</sequence>
<dbReference type="InterPro" id="IPR011650">
    <property type="entry name" value="Peptidase_M20_dimer"/>
</dbReference>
<dbReference type="CDD" id="cd03885">
    <property type="entry name" value="M20_CPDG2"/>
    <property type="match status" value="1"/>
</dbReference>
<comment type="caution">
    <text evidence="5">The sequence shown here is derived from an EMBL/GenBank/DDBJ whole genome shotgun (WGS) entry which is preliminary data.</text>
</comment>
<feature type="domain" description="Peptidase M20 dimerisation" evidence="4">
    <location>
        <begin position="167"/>
        <end position="267"/>
    </location>
</feature>
<dbReference type="InterPro" id="IPR017150">
    <property type="entry name" value="Pept_M20_glutamate_carboxypep"/>
</dbReference>
<gene>
    <name evidence="5" type="ORF">DVS81_20165</name>
</gene>
<feature type="active site" description="Proton acceptor" evidence="3">
    <location>
        <position position="133"/>
    </location>
</feature>
<keyword evidence="2 5" id="KW-0378">Hydrolase</keyword>
<dbReference type="Proteomes" id="UP000253831">
    <property type="component" value="Unassembled WGS sequence"/>
</dbReference>
<proteinExistence type="predicted"/>
<evidence type="ECO:0000256" key="2">
    <source>
        <dbReference type="ARBA" id="ARBA00022801"/>
    </source>
</evidence>
<dbReference type="PIRSF" id="PIRSF037238">
    <property type="entry name" value="Carboxypeptidase_G2"/>
    <property type="match status" value="1"/>
</dbReference>
<dbReference type="InterPro" id="IPR036264">
    <property type="entry name" value="Bact_exopeptidase_dim_dom"/>
</dbReference>
<dbReference type="Gene3D" id="3.40.630.10">
    <property type="entry name" value="Zn peptidases"/>
    <property type="match status" value="1"/>
</dbReference>
<reference evidence="5 6" key="1">
    <citation type="submission" date="2018-05" db="EMBL/GenBank/DDBJ databases">
        <title>Integrated omic analyses show evidence that a Ca. Accumulibacter phosphatis strain performs denitrification under micro-aerobic conditions.</title>
        <authorList>
            <person name="Camejo P.Y."/>
            <person name="Katherine M.D."/>
            <person name="Daniel N.R."/>
        </authorList>
    </citation>
    <scope>NUCLEOTIDE SEQUENCE [LARGE SCALE GENOMIC DNA]</scope>
    <source>
        <strain evidence="5">UW-LDO-IC</strain>
    </source>
</reference>